<protein>
    <submittedName>
        <fullName evidence="3">Adenylate cyclase 1</fullName>
        <ecNumber evidence="3">4.6.1.1</ecNumber>
    </submittedName>
</protein>
<evidence type="ECO:0000313" key="4">
    <source>
        <dbReference type="Proteomes" id="UP000017842"/>
    </source>
</evidence>
<dbReference type="PANTHER" id="PTHR43081:SF1">
    <property type="entry name" value="ADENYLATE CYCLASE, TERMINAL-DIFFERENTIATION SPECIFIC"/>
    <property type="match status" value="1"/>
</dbReference>
<dbReference type="Pfam" id="PF00211">
    <property type="entry name" value="Guanylate_cyc"/>
    <property type="match status" value="1"/>
</dbReference>
<feature type="domain" description="Guanylate cyclase" evidence="2">
    <location>
        <begin position="483"/>
        <end position="611"/>
    </location>
</feature>
<feature type="transmembrane region" description="Helical" evidence="1">
    <location>
        <begin position="426"/>
        <end position="448"/>
    </location>
</feature>
<accession>V5BY35</accession>
<gene>
    <name evidence="3" type="primary">cya</name>
    <name evidence="3" type="ORF">MGMO_47c00220</name>
</gene>
<keyword evidence="4" id="KW-1185">Reference proteome</keyword>
<dbReference type="SUPFAM" id="SSF55073">
    <property type="entry name" value="Nucleotide cyclase"/>
    <property type="match status" value="1"/>
</dbReference>
<dbReference type="GO" id="GO:0035556">
    <property type="term" value="P:intracellular signal transduction"/>
    <property type="evidence" value="ECO:0007669"/>
    <property type="project" value="InterPro"/>
</dbReference>
<dbReference type="eggNOG" id="COG2114">
    <property type="taxonomic scope" value="Bacteria"/>
</dbReference>
<dbReference type="RefSeq" id="WP_023494253.1">
    <property type="nucleotide sequence ID" value="NZ_AYLO01000046.1"/>
</dbReference>
<dbReference type="Proteomes" id="UP000017842">
    <property type="component" value="Unassembled WGS sequence"/>
</dbReference>
<comment type="caution">
    <text evidence="3">The sequence shown here is derived from an EMBL/GenBank/DDBJ whole genome shotgun (WGS) entry which is preliminary data.</text>
</comment>
<dbReference type="CDD" id="cd07302">
    <property type="entry name" value="CHD"/>
    <property type="match status" value="1"/>
</dbReference>
<evidence type="ECO:0000256" key="1">
    <source>
        <dbReference type="SAM" id="Phobius"/>
    </source>
</evidence>
<keyword evidence="1" id="KW-0472">Membrane</keyword>
<name>V5BY35_9GAMM</name>
<feature type="transmembrane region" description="Helical" evidence="1">
    <location>
        <begin position="378"/>
        <end position="395"/>
    </location>
</feature>
<feature type="transmembrane region" description="Helical" evidence="1">
    <location>
        <begin position="402"/>
        <end position="420"/>
    </location>
</feature>
<feature type="transmembrane region" description="Helical" evidence="1">
    <location>
        <begin position="7"/>
        <end position="24"/>
    </location>
</feature>
<dbReference type="STRING" id="1116472.MGMO_47c00220"/>
<keyword evidence="3" id="KW-0456">Lyase</keyword>
<dbReference type="eggNOG" id="COG4252">
    <property type="taxonomic scope" value="Bacteria"/>
</dbReference>
<dbReference type="InterPro" id="IPR029787">
    <property type="entry name" value="Nucleotide_cyclase"/>
</dbReference>
<keyword evidence="1" id="KW-0812">Transmembrane</keyword>
<organism evidence="3 4">
    <name type="scientific">Methyloglobulus morosus KoM1</name>
    <dbReference type="NCBI Taxonomy" id="1116472"/>
    <lineage>
        <taxon>Bacteria</taxon>
        <taxon>Pseudomonadati</taxon>
        <taxon>Pseudomonadota</taxon>
        <taxon>Gammaproteobacteria</taxon>
        <taxon>Methylococcales</taxon>
        <taxon>Methylococcaceae</taxon>
        <taxon>Methyloglobulus</taxon>
    </lineage>
</organism>
<reference evidence="3 4" key="1">
    <citation type="journal article" date="2013" name="Genome Announc.">
        <title>Draft Genome Sequence of the Methanotrophic Gammaproteobacterium Methyloglobulus morosus DSM 22980 Strain KoM1.</title>
        <authorList>
            <person name="Poehlein A."/>
            <person name="Deutzmann J.S."/>
            <person name="Daniel R."/>
            <person name="Simeonova D.D."/>
        </authorList>
    </citation>
    <scope>NUCLEOTIDE SEQUENCE [LARGE SCALE GENOMIC DNA]</scope>
    <source>
        <strain evidence="3 4">KoM1</strain>
    </source>
</reference>
<dbReference type="SMART" id="SM01080">
    <property type="entry name" value="CHASE2"/>
    <property type="match status" value="1"/>
</dbReference>
<dbReference type="Pfam" id="PF05226">
    <property type="entry name" value="CHASE2"/>
    <property type="match status" value="1"/>
</dbReference>
<dbReference type="EMBL" id="AYLO01000046">
    <property type="protein sequence ID" value="ESS72754.1"/>
    <property type="molecule type" value="Genomic_DNA"/>
</dbReference>
<dbReference type="InterPro" id="IPR050697">
    <property type="entry name" value="Adenylyl/Guanylyl_Cyclase_3/4"/>
</dbReference>
<evidence type="ECO:0000313" key="3">
    <source>
        <dbReference type="EMBL" id="ESS72754.1"/>
    </source>
</evidence>
<dbReference type="GO" id="GO:0004016">
    <property type="term" value="F:adenylate cyclase activity"/>
    <property type="evidence" value="ECO:0007669"/>
    <property type="project" value="UniProtKB-EC"/>
</dbReference>
<dbReference type="AlphaFoldDB" id="V5BY35"/>
<keyword evidence="1" id="KW-1133">Transmembrane helix</keyword>
<dbReference type="SMART" id="SM00044">
    <property type="entry name" value="CYCc"/>
    <property type="match status" value="1"/>
</dbReference>
<proteinExistence type="predicted"/>
<dbReference type="GO" id="GO:0009190">
    <property type="term" value="P:cyclic nucleotide biosynthetic process"/>
    <property type="evidence" value="ECO:0007669"/>
    <property type="project" value="InterPro"/>
</dbReference>
<evidence type="ECO:0000259" key="2">
    <source>
        <dbReference type="PROSITE" id="PS50125"/>
    </source>
</evidence>
<dbReference type="PANTHER" id="PTHR43081">
    <property type="entry name" value="ADENYLATE CYCLASE, TERMINAL-DIFFERENTIATION SPECIFIC-RELATED"/>
    <property type="match status" value="1"/>
</dbReference>
<dbReference type="EC" id="4.6.1.1" evidence="3"/>
<dbReference type="Gene3D" id="3.30.70.1230">
    <property type="entry name" value="Nucleotide cyclase"/>
    <property type="match status" value="1"/>
</dbReference>
<dbReference type="InterPro" id="IPR001054">
    <property type="entry name" value="A/G_cyclase"/>
</dbReference>
<dbReference type="PROSITE" id="PS50125">
    <property type="entry name" value="GUANYLATE_CYCLASE_2"/>
    <property type="match status" value="1"/>
</dbReference>
<dbReference type="OrthoDB" id="9806704at2"/>
<sequence>MKAYLKIINTCLSVLLIGIMGFLFCQTKAGTYLEEEFGLDWLFKLRGSLPPPPDIVIVSIDQASAEILRLPDDPEKWPRSFYAQLIDKINQQAPAILAFNIHFGEDREAASDQKLANAMAVKKNVILSNYLKQKTVPSLAEGEIRYEQVIEPIPLFNQAALGTAPFPIPKTSSTVKEFWTYKHSAGDIPTFPVSVFQYFVIKEAYPEILQLLEQADPVLRASLPNRFDQLVQKFRTIQIFHDIQTAITKDESSLIQMRQLIADSQYPAKLKQLLQAWFALMKSDERLYLNHYGDVGAITTVPFYQALTTEILGPKLFRDKIVLVGYSDSMEPEKQQGFYTAYSKTSGKVISPIEIAATAAANLIDQSWLKPLSKTNQAILILVWGILLSSTFRLFSYKSSVVVAFLLTAIYLGYSLLLFASENIWMPLAIPTLQVLCVLLWQSTTYFIKIRKVSERYLPKEVFAINTRNPEGMNQFGVLMQGVCMATDAGQYTGLSETISPLELHKLMNDYYGTIFPRVKSRKGMISDVIGDAMLAVWAAQKIDTKLRLNACHAALEIKTAIARFNDNCDYQLATRMGLHFGEMRLGNVGAEEHYEYRAVGDTVNTSTRIEGLNKLLGTQILVSEPVLNGLQGFFSREIGTFLLKGKIQPVTIFELICTIDEISNIDTNWPQFAATFAHALDLFKARQWQHALEKFRAINESHPHDGTTRFYIRYLENQLFSVSENQNSGNSQSKEHAVVIDVGNINAFLH</sequence>
<dbReference type="InterPro" id="IPR007890">
    <property type="entry name" value="CHASE2"/>
</dbReference>